<keyword evidence="7" id="KW-0336">GPI-anchor</keyword>
<dbReference type="RefSeq" id="XP_020061849.1">
    <property type="nucleotide sequence ID" value="XM_020208861.1"/>
</dbReference>
<evidence type="ECO:0000259" key="16">
    <source>
        <dbReference type="SMART" id="SM01056"/>
    </source>
</evidence>
<sequence length="458" mass="47771">VASGKEISGVFTSLDSIVFKCQNNALNPIPATPSWIATLVWGMDSTLVSPDDTFTLTMPCVFSIPLGSNTLDLQAEGKTYATCLVTAGGVSLPYSTIQCTVTNDILLGDVVEGTVFFPVTFNGGGSSSPADLECAVKITSGRNNIAFLDGSSLLSTVVDFNEGSENGKDLLLLNNYIKSLPASNNLQALVMGSGNCQGQTSVSLVAMTVSVGGINAAIDCDSLEPHVTNGINDWSFPESSEPGDFDFYTECSPGRVLFLVNDLAPGLRPYMNFAFSDPTSDAIQVQVSVSNACDDGTEYTDAYLTIYNRLVNEEAGSSGRIIPRPITTVTTPCTGTITITSTAFGNDGTNTEIIEVPITTTTITTAWSGSFTTSTTAIGEGTNTVIIEILIPTVTITTGWTGSDTTTTTATGDDGTNTLIIETPVPTVTITTPWTGADTTSVTITGTDGTNTLAIETP</sequence>
<dbReference type="Gene3D" id="2.60.40.2430">
    <property type="entry name" value="Agglutinin-like protein, N-terminal domain, N2 subdomain"/>
    <property type="match status" value="1"/>
</dbReference>
<evidence type="ECO:0000256" key="13">
    <source>
        <dbReference type="ARBA" id="ARBA00023157"/>
    </source>
</evidence>
<evidence type="ECO:0000256" key="6">
    <source>
        <dbReference type="ARBA" id="ARBA00022525"/>
    </source>
</evidence>
<protein>
    <recommendedName>
        <fullName evidence="16">Agglutinin-like protein N-terminal domain-containing protein</fullName>
    </recommendedName>
</protein>
<name>A0A1E4SB26_9ASCO</name>
<keyword evidence="9" id="KW-0677">Repeat</keyword>
<proteinExistence type="inferred from homology"/>
<keyword evidence="15" id="KW-0449">Lipoprotein</keyword>
<evidence type="ECO:0000256" key="10">
    <source>
        <dbReference type="ARBA" id="ARBA00022889"/>
    </source>
</evidence>
<dbReference type="SMART" id="SM01056">
    <property type="entry name" value="Candida_ALS_N"/>
    <property type="match status" value="1"/>
</dbReference>
<dbReference type="GO" id="GO:0005886">
    <property type="term" value="C:plasma membrane"/>
    <property type="evidence" value="ECO:0007669"/>
    <property type="project" value="UniProtKB-SubCell"/>
</dbReference>
<dbReference type="InterPro" id="IPR008966">
    <property type="entry name" value="Adhesion_dom_sf"/>
</dbReference>
<dbReference type="PANTHER" id="PTHR33793:SF2">
    <property type="entry name" value="AGGLUTININ-LIKE PROTEIN 6"/>
    <property type="match status" value="1"/>
</dbReference>
<evidence type="ECO:0000256" key="11">
    <source>
        <dbReference type="ARBA" id="ARBA00023026"/>
    </source>
</evidence>
<keyword evidence="14" id="KW-0325">Glycoprotein</keyword>
<dbReference type="InterPro" id="IPR033504">
    <property type="entry name" value="ALS"/>
</dbReference>
<dbReference type="AlphaFoldDB" id="A0A1E4SB26"/>
<evidence type="ECO:0000256" key="14">
    <source>
        <dbReference type="ARBA" id="ARBA00023180"/>
    </source>
</evidence>
<evidence type="ECO:0000256" key="5">
    <source>
        <dbReference type="ARBA" id="ARBA00022512"/>
    </source>
</evidence>
<dbReference type="InterPro" id="IPR024672">
    <property type="entry name" value="Agglutinin-like_N"/>
</dbReference>
<dbReference type="GO" id="GO:0044403">
    <property type="term" value="P:biological process involved in symbiotic interaction"/>
    <property type="evidence" value="ECO:0007669"/>
    <property type="project" value="UniProtKB-ARBA"/>
</dbReference>
<keyword evidence="11" id="KW-0843">Virulence</keyword>
<evidence type="ECO:0000256" key="2">
    <source>
        <dbReference type="ARBA" id="ARBA00004609"/>
    </source>
</evidence>
<dbReference type="GeneID" id="30982997"/>
<evidence type="ECO:0000256" key="15">
    <source>
        <dbReference type="ARBA" id="ARBA00023288"/>
    </source>
</evidence>
<dbReference type="OrthoDB" id="3981162at2759"/>
<dbReference type="Pfam" id="PF11766">
    <property type="entry name" value="Candida_ALS_N"/>
    <property type="match status" value="1"/>
</dbReference>
<keyword evidence="10" id="KW-0130">Cell adhesion</keyword>
<dbReference type="InterPro" id="IPR011252">
    <property type="entry name" value="Fibrogen-bd_dom1"/>
</dbReference>
<keyword evidence="5" id="KW-0134">Cell wall</keyword>
<feature type="domain" description="Agglutinin-like protein N-terminal" evidence="16">
    <location>
        <begin position="40"/>
        <end position="293"/>
    </location>
</feature>
<evidence type="ECO:0000256" key="8">
    <source>
        <dbReference type="ARBA" id="ARBA00022729"/>
    </source>
</evidence>
<keyword evidence="18" id="KW-1185">Reference proteome</keyword>
<dbReference type="InterPro" id="IPR043063">
    <property type="entry name" value="Agglutinin-like_N_N2"/>
</dbReference>
<feature type="non-terminal residue" evidence="17">
    <location>
        <position position="458"/>
    </location>
</feature>
<evidence type="ECO:0000313" key="18">
    <source>
        <dbReference type="Proteomes" id="UP000094285"/>
    </source>
</evidence>
<dbReference type="EMBL" id="KV453918">
    <property type="protein sequence ID" value="ODV76727.1"/>
    <property type="molecule type" value="Genomic_DNA"/>
</dbReference>
<evidence type="ECO:0000256" key="9">
    <source>
        <dbReference type="ARBA" id="ARBA00022737"/>
    </source>
</evidence>
<dbReference type="GO" id="GO:0098552">
    <property type="term" value="C:side of membrane"/>
    <property type="evidence" value="ECO:0007669"/>
    <property type="project" value="UniProtKB-KW"/>
</dbReference>
<dbReference type="Proteomes" id="UP000094285">
    <property type="component" value="Unassembled WGS sequence"/>
</dbReference>
<evidence type="ECO:0000256" key="1">
    <source>
        <dbReference type="ARBA" id="ARBA00004191"/>
    </source>
</evidence>
<evidence type="ECO:0000256" key="3">
    <source>
        <dbReference type="ARBA" id="ARBA00007021"/>
    </source>
</evidence>
<feature type="non-terminal residue" evidence="17">
    <location>
        <position position="1"/>
    </location>
</feature>
<dbReference type="SUPFAM" id="SSF49401">
    <property type="entry name" value="Bacterial adhesins"/>
    <property type="match status" value="1"/>
</dbReference>
<dbReference type="Pfam" id="PF05792">
    <property type="entry name" value="Candida_ALS"/>
    <property type="match status" value="2"/>
</dbReference>
<comment type="similarity">
    <text evidence="3">Belongs to the ALS family.</text>
</comment>
<accession>A0A1E4SB26</accession>
<evidence type="ECO:0000256" key="4">
    <source>
        <dbReference type="ARBA" id="ARBA00022475"/>
    </source>
</evidence>
<dbReference type="Gene3D" id="2.60.40.1280">
    <property type="match status" value="1"/>
</dbReference>
<dbReference type="STRING" id="984487.A0A1E4SB26"/>
<evidence type="ECO:0000256" key="12">
    <source>
        <dbReference type="ARBA" id="ARBA00023136"/>
    </source>
</evidence>
<keyword evidence="13" id="KW-1015">Disulfide bond</keyword>
<reference evidence="18" key="1">
    <citation type="submission" date="2016-05" db="EMBL/GenBank/DDBJ databases">
        <title>Comparative genomics of biotechnologically important yeasts.</title>
        <authorList>
            <consortium name="DOE Joint Genome Institute"/>
            <person name="Riley R."/>
            <person name="Haridas S."/>
            <person name="Wolfe K.H."/>
            <person name="Lopes M.R."/>
            <person name="Hittinger C.T."/>
            <person name="Goker M."/>
            <person name="Salamov A."/>
            <person name="Wisecaver J."/>
            <person name="Long T.M."/>
            <person name="Aerts A.L."/>
            <person name="Barry K."/>
            <person name="Choi C."/>
            <person name="Clum A."/>
            <person name="Coughlan A.Y."/>
            <person name="Deshpande S."/>
            <person name="Douglass A.P."/>
            <person name="Hanson S.J."/>
            <person name="Klenk H.-P."/>
            <person name="Labutti K."/>
            <person name="Lapidus A."/>
            <person name="Lindquist E."/>
            <person name="Lipzen A."/>
            <person name="Meier-Kolthoff J.P."/>
            <person name="Ohm R.A."/>
            <person name="Otillar R.P."/>
            <person name="Pangilinan J."/>
            <person name="Peng Y."/>
            <person name="Rokas A."/>
            <person name="Rosa C.A."/>
            <person name="Scheuner C."/>
            <person name="Sibirny A.A."/>
            <person name="Slot J.C."/>
            <person name="Stielow J.B."/>
            <person name="Sun H."/>
            <person name="Kurtzman C.P."/>
            <person name="Blackwell M."/>
            <person name="Grigoriev I.V."/>
            <person name="Jeffries T.W."/>
        </authorList>
    </citation>
    <scope>NUCLEOTIDE SEQUENCE [LARGE SCALE GENOMIC DNA]</scope>
    <source>
        <strain evidence="18">NRRL Y-17324</strain>
    </source>
</reference>
<organism evidence="17 18">
    <name type="scientific">Suhomyces tanzawaensis NRRL Y-17324</name>
    <dbReference type="NCBI Taxonomy" id="984487"/>
    <lineage>
        <taxon>Eukaryota</taxon>
        <taxon>Fungi</taxon>
        <taxon>Dikarya</taxon>
        <taxon>Ascomycota</taxon>
        <taxon>Saccharomycotina</taxon>
        <taxon>Pichiomycetes</taxon>
        <taxon>Debaryomycetaceae</taxon>
        <taxon>Suhomyces</taxon>
    </lineage>
</organism>
<dbReference type="InterPro" id="IPR008440">
    <property type="entry name" value="Agglutinin-like_ALS_rpt"/>
</dbReference>
<keyword evidence="8" id="KW-0732">Signal</keyword>
<dbReference type="GO" id="GO:0007155">
    <property type="term" value="P:cell adhesion"/>
    <property type="evidence" value="ECO:0007669"/>
    <property type="project" value="UniProtKB-KW"/>
</dbReference>
<dbReference type="PANTHER" id="PTHR33793">
    <property type="entry name" value="ALPHA-AGGLUTININ"/>
    <property type="match status" value="1"/>
</dbReference>
<evidence type="ECO:0000313" key="17">
    <source>
        <dbReference type="EMBL" id="ODV76727.1"/>
    </source>
</evidence>
<comment type="subcellular location">
    <subcellularLocation>
        <location evidence="2">Cell membrane</location>
        <topology evidence="2">Lipid-anchor</topology>
        <topology evidence="2">GPI-anchor</topology>
    </subcellularLocation>
    <subcellularLocation>
        <location evidence="1">Secreted</location>
        <location evidence="1">Cell wall</location>
    </subcellularLocation>
</comment>
<evidence type="ECO:0000256" key="7">
    <source>
        <dbReference type="ARBA" id="ARBA00022622"/>
    </source>
</evidence>
<keyword evidence="12" id="KW-0472">Membrane</keyword>
<gene>
    <name evidence="17" type="ORF">CANTADRAFT_41270</name>
</gene>
<keyword evidence="6" id="KW-0964">Secreted</keyword>
<keyword evidence="4" id="KW-1003">Cell membrane</keyword>